<dbReference type="GO" id="GO:0006886">
    <property type="term" value="P:intracellular protein transport"/>
    <property type="evidence" value="ECO:0007669"/>
    <property type="project" value="InterPro"/>
</dbReference>
<dbReference type="InterPro" id="IPR050550">
    <property type="entry name" value="SEC23_SEC24_subfamily"/>
</dbReference>
<proteinExistence type="inferred from homology"/>
<organism evidence="12 13">
    <name type="scientific">Scleropages formosus</name>
    <name type="common">Asian bonytongue</name>
    <name type="synonym">Osteoglossum formosum</name>
    <dbReference type="NCBI Taxonomy" id="113540"/>
    <lineage>
        <taxon>Eukaryota</taxon>
        <taxon>Metazoa</taxon>
        <taxon>Chordata</taxon>
        <taxon>Craniata</taxon>
        <taxon>Vertebrata</taxon>
        <taxon>Euteleostomi</taxon>
        <taxon>Actinopterygii</taxon>
        <taxon>Neopterygii</taxon>
        <taxon>Teleostei</taxon>
        <taxon>Osteoglossocephala</taxon>
        <taxon>Osteoglossomorpha</taxon>
        <taxon>Osteoglossiformes</taxon>
        <taxon>Osteoglossidae</taxon>
        <taxon>Scleropages</taxon>
    </lineage>
</organism>
<evidence type="ECO:0000256" key="2">
    <source>
        <dbReference type="ARBA" id="ARBA00004397"/>
    </source>
</evidence>
<feature type="region of interest" description="Disordered" evidence="8">
    <location>
        <begin position="44"/>
        <end position="70"/>
    </location>
</feature>
<dbReference type="Gene3D" id="2.60.40.1670">
    <property type="entry name" value="beta-sandwich domain of Sec23/24"/>
    <property type="match status" value="1"/>
</dbReference>
<dbReference type="InterPro" id="IPR036175">
    <property type="entry name" value="Sec23/24_helical_dom_sf"/>
</dbReference>
<dbReference type="InterPro" id="IPR036180">
    <property type="entry name" value="Gelsolin-like_dom_sf"/>
</dbReference>
<dbReference type="AlphaFoldDB" id="A0A0P7WE71"/>
<evidence type="ECO:0000256" key="5">
    <source>
        <dbReference type="ARBA" id="ARBA00022448"/>
    </source>
</evidence>
<evidence type="ECO:0000256" key="8">
    <source>
        <dbReference type="SAM" id="MobiDB-lite"/>
    </source>
</evidence>
<reference evidence="12 13" key="1">
    <citation type="submission" date="2015-08" db="EMBL/GenBank/DDBJ databases">
        <title>The genome of the Asian arowana (Scleropages formosus).</title>
        <authorList>
            <person name="Tan M.H."/>
            <person name="Gan H.M."/>
            <person name="Croft L.J."/>
            <person name="Austin C.M."/>
        </authorList>
    </citation>
    <scope>NUCLEOTIDE SEQUENCE [LARGE SCALE GENOMIC DNA]</scope>
    <source>
        <strain evidence="12">Aro1</strain>
    </source>
</reference>
<feature type="domain" description="Zinc finger Sec23/Sec24-type" evidence="9">
    <location>
        <begin position="175"/>
        <end position="209"/>
    </location>
</feature>
<comment type="subcellular location">
    <subcellularLocation>
        <location evidence="3">Cytoplasm</location>
        <location evidence="3">Cytosol</location>
    </subcellularLocation>
    <subcellularLocation>
        <location evidence="1">Cytoplasmic vesicle</location>
        <location evidence="1">COPII-coated vesicle membrane</location>
        <topology evidence="1">Peripheral membrane protein</topology>
        <orientation evidence="1">Cytoplasmic side</orientation>
    </subcellularLocation>
    <subcellularLocation>
        <location evidence="2">Endoplasmic reticulum membrane</location>
        <topology evidence="2">Peripheral membrane protein</topology>
        <orientation evidence="2">Cytoplasmic side</orientation>
    </subcellularLocation>
</comment>
<dbReference type="Pfam" id="PF04811">
    <property type="entry name" value="Sec23_trunk"/>
    <property type="match status" value="1"/>
</dbReference>
<dbReference type="GO" id="GO:0090110">
    <property type="term" value="P:COPII-coated vesicle cargo loading"/>
    <property type="evidence" value="ECO:0007669"/>
    <property type="project" value="TreeGrafter"/>
</dbReference>
<evidence type="ECO:0000313" key="12">
    <source>
        <dbReference type="EMBL" id="KPP61502.1"/>
    </source>
</evidence>
<dbReference type="GO" id="GO:0008270">
    <property type="term" value="F:zinc ion binding"/>
    <property type="evidence" value="ECO:0007669"/>
    <property type="project" value="InterPro"/>
</dbReference>
<feature type="compositionally biased region" description="Polar residues" evidence="8">
    <location>
        <begin position="44"/>
        <end position="67"/>
    </location>
</feature>
<dbReference type="Pfam" id="PF04815">
    <property type="entry name" value="Sec23_helical"/>
    <property type="match status" value="1"/>
</dbReference>
<dbReference type="GO" id="GO:0005789">
    <property type="term" value="C:endoplasmic reticulum membrane"/>
    <property type="evidence" value="ECO:0007669"/>
    <property type="project" value="UniProtKB-SubCell"/>
</dbReference>
<accession>A0A0P7WE71</accession>
<evidence type="ECO:0000313" key="13">
    <source>
        <dbReference type="Proteomes" id="UP000034805"/>
    </source>
</evidence>
<comment type="similarity">
    <text evidence="4">Belongs to the SEC23/SEC24 family. SEC24 subfamily.</text>
</comment>
<dbReference type="GO" id="GO:0000149">
    <property type="term" value="F:SNARE binding"/>
    <property type="evidence" value="ECO:0007669"/>
    <property type="project" value="TreeGrafter"/>
</dbReference>
<dbReference type="InterPro" id="IPR029006">
    <property type="entry name" value="ADF-H/Gelsolin-like_dom_sf"/>
</dbReference>
<keyword evidence="6" id="KW-0653">Protein transport</keyword>
<dbReference type="InterPro" id="IPR006896">
    <property type="entry name" value="Sec23/24_trunk_dom"/>
</dbReference>
<evidence type="ECO:0000259" key="10">
    <source>
        <dbReference type="Pfam" id="PF04811"/>
    </source>
</evidence>
<dbReference type="PANTHER" id="PTHR13803">
    <property type="entry name" value="SEC24-RELATED PROTEIN"/>
    <property type="match status" value="1"/>
</dbReference>
<dbReference type="SUPFAM" id="SSF82754">
    <property type="entry name" value="C-terminal, gelsolin-like domain of Sec23/24"/>
    <property type="match status" value="1"/>
</dbReference>
<evidence type="ECO:0000259" key="11">
    <source>
        <dbReference type="Pfam" id="PF04815"/>
    </source>
</evidence>
<dbReference type="Gene3D" id="3.40.20.10">
    <property type="entry name" value="Severin"/>
    <property type="match status" value="1"/>
</dbReference>
<comment type="caution">
    <text evidence="12">The sequence shown here is derived from an EMBL/GenBank/DDBJ whole genome shotgun (WGS) entry which is preliminary data.</text>
</comment>
<feature type="domain" description="Sec23/Sec24 trunk" evidence="10">
    <location>
        <begin position="250"/>
        <end position="485"/>
    </location>
</feature>
<dbReference type="SUPFAM" id="SSF81811">
    <property type="entry name" value="Helical domain of Sec23/24"/>
    <property type="match status" value="1"/>
</dbReference>
<evidence type="ECO:0000256" key="7">
    <source>
        <dbReference type="ARBA" id="ARBA00023329"/>
    </source>
</evidence>
<dbReference type="InterPro" id="IPR006900">
    <property type="entry name" value="Sec23/24_helical_dom"/>
</dbReference>
<dbReference type="PANTHER" id="PTHR13803:SF29">
    <property type="entry name" value="PROTEIN TRANSPORT PROTEIN SEC24C"/>
    <property type="match status" value="1"/>
</dbReference>
<protein>
    <submittedName>
        <fullName evidence="12">Protein transport protein Sec24C-like</fullName>
    </submittedName>
</protein>
<evidence type="ECO:0000256" key="4">
    <source>
        <dbReference type="ARBA" id="ARBA00008334"/>
    </source>
</evidence>
<feature type="domain" description="Sec23/Sec24 helical" evidence="11">
    <location>
        <begin position="538"/>
        <end position="637"/>
    </location>
</feature>
<keyword evidence="7" id="KW-0968">Cytoplasmic vesicle</keyword>
<dbReference type="SUPFAM" id="SSF53300">
    <property type="entry name" value="vWA-like"/>
    <property type="match status" value="1"/>
</dbReference>
<dbReference type="InterPro" id="IPR036465">
    <property type="entry name" value="vWFA_dom_sf"/>
</dbReference>
<keyword evidence="5" id="KW-0813">Transport</keyword>
<dbReference type="EMBL" id="JARO02009544">
    <property type="protein sequence ID" value="KPP61502.1"/>
    <property type="molecule type" value="Genomic_DNA"/>
</dbReference>
<dbReference type="SUPFAM" id="SSF81995">
    <property type="entry name" value="beta-sandwich domain of Sec23/24"/>
    <property type="match status" value="1"/>
</dbReference>
<dbReference type="Proteomes" id="UP000034805">
    <property type="component" value="Unassembled WGS sequence"/>
</dbReference>
<sequence>MTDGSAPPLLLGGPCVQQQPGWGSSPHGFSGMFYVPNNWPLFCNDTQPPEGNSPQQEGGPVSPSSESRYGLEPQLLPSAVQVMEQDKLEWEGRVFVSEPSFALPPLATTDCAVEDRGNTSPRFVRCTSYSFPCEGLAAQQSHVPLGAIVTPLARLEEGEHPLPVCTRALGKGHIPGCGECGAYMCPFMAWQDCGQRFHCPFCGQLTEVPWQCYQPTDSQRQRADSGQNPELSLGSYEILDNPTGEPAGLLLAVDVSAAAVRGGQLDLICEQLRSLLLGLSKNEGEGTMDQSDLRVGLMTYDKRLHLYDLSPALSRPHMLVMTDHMELELPVCEGLLVPLKDCRDHLDSVLQQIPQLDGGLGDGSGSPDLPVRAGLHILKTLGCPGKVLVFHSTPLIEDAVNQRSSGFFSSSQPKFLFQAPDSGISLAKDCVSQGCCIHLFLFSMQDVGGAWPGYTPYLTGGGVFTYSSLQSKVNLEQLSRDLKRCVDKGTGYKADLRVFVSKALSYTNARGERRVRVHSLALHCSHHLMNTFRNCQAQTLLTFYCKKWYCNVLERPLQELREELQTEVTEALACYRKHCCSSAVTPGQLVLPQYLKALPVYANSLRKSEVLLPGLRSTVPHRLQMRSRLVTMDTRSTALHFYPLLLRLPERGQPQTKLCELKAVRCSAGSLDPTDLYLAYGPLALLLWVGRHVPNTVLKQLFNVTYFSLLPPGETCLPVLDNPLSICIRKLIESLQSQAPYSLKLTVAKQGDVSEEALHPLLVEDKSPNGGASYADFIYHLHINSLRLMLVGKEAMKRAEDEAPDKNVLHRPLRSARLSVQVT</sequence>
<dbReference type="GO" id="GO:0030127">
    <property type="term" value="C:COPII vesicle coat"/>
    <property type="evidence" value="ECO:0007669"/>
    <property type="project" value="InterPro"/>
</dbReference>
<evidence type="ECO:0000259" key="9">
    <source>
        <dbReference type="Pfam" id="PF04810"/>
    </source>
</evidence>
<dbReference type="GO" id="GO:0005829">
    <property type="term" value="C:cytosol"/>
    <property type="evidence" value="ECO:0007669"/>
    <property type="project" value="UniProtKB-SubCell"/>
</dbReference>
<evidence type="ECO:0000256" key="3">
    <source>
        <dbReference type="ARBA" id="ARBA00004514"/>
    </source>
</evidence>
<dbReference type="Gene3D" id="1.20.120.730">
    <property type="entry name" value="Sec23/Sec24 helical domain"/>
    <property type="match status" value="1"/>
</dbReference>
<dbReference type="InterPro" id="IPR036174">
    <property type="entry name" value="Znf_Sec23_Sec24_sf"/>
</dbReference>
<dbReference type="Gene3D" id="2.30.30.380">
    <property type="entry name" value="Zn-finger domain of Sec23/24"/>
    <property type="match status" value="1"/>
</dbReference>
<dbReference type="SUPFAM" id="SSF82919">
    <property type="entry name" value="Zn-finger domain of Sec23/24"/>
    <property type="match status" value="1"/>
</dbReference>
<dbReference type="Pfam" id="PF04810">
    <property type="entry name" value="zf-Sec23_Sec24"/>
    <property type="match status" value="1"/>
</dbReference>
<evidence type="ECO:0000256" key="1">
    <source>
        <dbReference type="ARBA" id="ARBA00004299"/>
    </source>
</evidence>
<evidence type="ECO:0000256" key="6">
    <source>
        <dbReference type="ARBA" id="ARBA00022927"/>
    </source>
</evidence>
<gene>
    <name evidence="12" type="ORF">Z043_120391</name>
</gene>
<name>A0A0P7WE71_SCLFO</name>
<dbReference type="GO" id="GO:0070971">
    <property type="term" value="C:endoplasmic reticulum exit site"/>
    <property type="evidence" value="ECO:0007669"/>
    <property type="project" value="TreeGrafter"/>
</dbReference>
<dbReference type="Gene3D" id="3.40.50.410">
    <property type="entry name" value="von Willebrand factor, type A domain"/>
    <property type="match status" value="1"/>
</dbReference>
<dbReference type="InterPro" id="IPR006895">
    <property type="entry name" value="Znf_Sec23_Sec24"/>
</dbReference>